<gene>
    <name evidence="3" type="ORF">ENJ51_04280</name>
</gene>
<dbReference type="AlphaFoldDB" id="A0A7V2SYW1"/>
<dbReference type="EMBL" id="DRMS01000168">
    <property type="protein sequence ID" value="HFC92010.1"/>
    <property type="molecule type" value="Genomic_DNA"/>
</dbReference>
<comment type="caution">
    <text evidence="3">The sequence shown here is derived from an EMBL/GenBank/DDBJ whole genome shotgun (WGS) entry which is preliminary data.</text>
</comment>
<keyword evidence="2" id="KW-0812">Transmembrane</keyword>
<feature type="coiled-coil region" evidence="1">
    <location>
        <begin position="57"/>
        <end position="84"/>
    </location>
</feature>
<evidence type="ECO:0000256" key="1">
    <source>
        <dbReference type="SAM" id="Coils"/>
    </source>
</evidence>
<evidence type="ECO:0000313" key="3">
    <source>
        <dbReference type="EMBL" id="HFC92010.1"/>
    </source>
</evidence>
<dbReference type="PANTHER" id="PTHR40278:SF2">
    <property type="entry name" value="TYPE IV PILUS INNER MEMBRANE COMPONENT PILN"/>
    <property type="match status" value="1"/>
</dbReference>
<organism evidence="3">
    <name type="scientific">Leucothrix mucor</name>
    <dbReference type="NCBI Taxonomy" id="45248"/>
    <lineage>
        <taxon>Bacteria</taxon>
        <taxon>Pseudomonadati</taxon>
        <taxon>Pseudomonadota</taxon>
        <taxon>Gammaproteobacteria</taxon>
        <taxon>Thiotrichales</taxon>
        <taxon>Thiotrichaceae</taxon>
        <taxon>Leucothrix</taxon>
    </lineage>
</organism>
<proteinExistence type="predicted"/>
<protein>
    <submittedName>
        <fullName evidence="3">Pilus assembly protein PilN</fullName>
    </submittedName>
</protein>
<keyword evidence="1" id="KW-0175">Coiled coil</keyword>
<sequence length="191" mass="21516">MAGLNLLPWREEARKKSQQAFVMMVASAVVVGALSIFGAYTYYEGEIAYQNERNAYVKAETKRLDKAIKEIKKLDATKKALMERIAVIESLQFARPGIVHLFDEMVNALPKGLFLTKLEQSSGKVKIEGKAESNTRVSSYMKRLNASPWLKSSDLNKISIDNAKDKNRLRRFKLNVTQVLKTVSDDEKEGG</sequence>
<dbReference type="GO" id="GO:0043683">
    <property type="term" value="P:type IV pilus assembly"/>
    <property type="evidence" value="ECO:0007669"/>
    <property type="project" value="TreeGrafter"/>
</dbReference>
<dbReference type="InterPro" id="IPR007813">
    <property type="entry name" value="PilN"/>
</dbReference>
<dbReference type="GO" id="GO:0043107">
    <property type="term" value="P:type IV pilus-dependent motility"/>
    <property type="evidence" value="ECO:0007669"/>
    <property type="project" value="TreeGrafter"/>
</dbReference>
<keyword evidence="2" id="KW-1133">Transmembrane helix</keyword>
<dbReference type="PANTHER" id="PTHR40278">
    <property type="entry name" value="DNA UTILIZATION PROTEIN HOFN"/>
    <property type="match status" value="1"/>
</dbReference>
<keyword evidence="2" id="KW-0472">Membrane</keyword>
<evidence type="ECO:0000256" key="2">
    <source>
        <dbReference type="SAM" id="Phobius"/>
    </source>
</evidence>
<reference evidence="3" key="1">
    <citation type="journal article" date="2020" name="mSystems">
        <title>Genome- and Community-Level Interaction Insights into Carbon Utilization and Element Cycling Functions of Hydrothermarchaeota in Hydrothermal Sediment.</title>
        <authorList>
            <person name="Zhou Z."/>
            <person name="Liu Y."/>
            <person name="Xu W."/>
            <person name="Pan J."/>
            <person name="Luo Z.H."/>
            <person name="Li M."/>
        </authorList>
    </citation>
    <scope>NUCLEOTIDE SEQUENCE [LARGE SCALE GENOMIC DNA]</scope>
    <source>
        <strain evidence="3">HyVt-493</strain>
    </source>
</reference>
<name>A0A7V2SYW1_LEUMU</name>
<accession>A0A7V2SYW1</accession>
<feature type="transmembrane region" description="Helical" evidence="2">
    <location>
        <begin position="21"/>
        <end position="43"/>
    </location>
</feature>
<dbReference type="Proteomes" id="UP000885750">
    <property type="component" value="Unassembled WGS sequence"/>
</dbReference>
<dbReference type="InterPro" id="IPR052534">
    <property type="entry name" value="Extracell_DNA_Util/SecSys_Comp"/>
</dbReference>
<dbReference type="Pfam" id="PF05137">
    <property type="entry name" value="PilN"/>
    <property type="match status" value="1"/>
</dbReference>